<feature type="compositionally biased region" description="Acidic residues" evidence="1">
    <location>
        <begin position="17"/>
        <end position="28"/>
    </location>
</feature>
<feature type="region of interest" description="Disordered" evidence="1">
    <location>
        <begin position="14"/>
        <end position="176"/>
    </location>
</feature>
<gene>
    <name evidence="2" type="ORF">FSCOSCO3_A010788</name>
</gene>
<name>A0AAV1PT32_SCOSC</name>
<protein>
    <submittedName>
        <fullName evidence="2">Uncharacterized protein</fullName>
    </submittedName>
</protein>
<sequence>MSFWEEHLRFRGRQYDYLEDIPEEDENEDRWSTFSEGSSSEEEEDASASGSKKRGREEGCVERSPAKRRRRNCDDDEGYSTGSEDEDSPEQRPAFTSGRVSKKRSRQDSCERSPAKRRRGGCGDDVDDEGWSTFSEDEEEEGCVSRDAMRDDDDYDGDGEEEENARRYDLGPPTADVYSLERPLFLSYTLFYLLELVNMKQQPRYVDFLYPVQTEPELPDQLEEEDDDDDEGWSTVSEDSSSVEEEDEDSWEETNPAKWLWQEREL</sequence>
<feature type="compositionally biased region" description="Acidic residues" evidence="1">
    <location>
        <begin position="124"/>
        <end position="142"/>
    </location>
</feature>
<feature type="compositionally biased region" description="Acidic residues" evidence="1">
    <location>
        <begin position="74"/>
        <end position="88"/>
    </location>
</feature>
<feature type="region of interest" description="Disordered" evidence="1">
    <location>
        <begin position="216"/>
        <end position="266"/>
    </location>
</feature>
<comment type="caution">
    <text evidence="2">The sequence shown here is derived from an EMBL/GenBank/DDBJ whole genome shotgun (WGS) entry which is preliminary data.</text>
</comment>
<keyword evidence="3" id="KW-1185">Reference proteome</keyword>
<feature type="compositionally biased region" description="Acidic residues" evidence="1">
    <location>
        <begin position="241"/>
        <end position="252"/>
    </location>
</feature>
<reference evidence="2 3" key="1">
    <citation type="submission" date="2024-01" db="EMBL/GenBank/DDBJ databases">
        <authorList>
            <person name="Alioto T."/>
            <person name="Alioto T."/>
            <person name="Gomez Garrido J."/>
        </authorList>
    </citation>
    <scope>NUCLEOTIDE SEQUENCE [LARGE SCALE GENOMIC DNA]</scope>
</reference>
<evidence type="ECO:0000256" key="1">
    <source>
        <dbReference type="SAM" id="MobiDB-lite"/>
    </source>
</evidence>
<evidence type="ECO:0000313" key="2">
    <source>
        <dbReference type="EMBL" id="CAK6974490.1"/>
    </source>
</evidence>
<accession>A0AAV1PT32</accession>
<feature type="compositionally biased region" description="Basic and acidic residues" evidence="1">
    <location>
        <begin position="55"/>
        <end position="65"/>
    </location>
</feature>
<dbReference type="AlphaFoldDB" id="A0AAV1PT32"/>
<dbReference type="EMBL" id="CAWUFR010000260">
    <property type="protein sequence ID" value="CAK6974490.1"/>
    <property type="molecule type" value="Genomic_DNA"/>
</dbReference>
<evidence type="ECO:0000313" key="3">
    <source>
        <dbReference type="Proteomes" id="UP001314229"/>
    </source>
</evidence>
<feature type="compositionally biased region" description="Acidic residues" evidence="1">
    <location>
        <begin position="150"/>
        <end position="163"/>
    </location>
</feature>
<dbReference type="Proteomes" id="UP001314229">
    <property type="component" value="Unassembled WGS sequence"/>
</dbReference>
<feature type="compositionally biased region" description="Acidic residues" evidence="1">
    <location>
        <begin position="217"/>
        <end position="232"/>
    </location>
</feature>
<proteinExistence type="predicted"/>
<organism evidence="2 3">
    <name type="scientific">Scomber scombrus</name>
    <name type="common">Atlantic mackerel</name>
    <name type="synonym">Scomber vernalis</name>
    <dbReference type="NCBI Taxonomy" id="13677"/>
    <lineage>
        <taxon>Eukaryota</taxon>
        <taxon>Metazoa</taxon>
        <taxon>Chordata</taxon>
        <taxon>Craniata</taxon>
        <taxon>Vertebrata</taxon>
        <taxon>Euteleostomi</taxon>
        <taxon>Actinopterygii</taxon>
        <taxon>Neopterygii</taxon>
        <taxon>Teleostei</taxon>
        <taxon>Neoteleostei</taxon>
        <taxon>Acanthomorphata</taxon>
        <taxon>Pelagiaria</taxon>
        <taxon>Scombriformes</taxon>
        <taxon>Scombridae</taxon>
        <taxon>Scomber</taxon>
    </lineage>
</organism>